<organism evidence="2">
    <name type="scientific">Anguilla anguilla</name>
    <name type="common">European freshwater eel</name>
    <name type="synonym">Muraena anguilla</name>
    <dbReference type="NCBI Taxonomy" id="7936"/>
    <lineage>
        <taxon>Eukaryota</taxon>
        <taxon>Metazoa</taxon>
        <taxon>Chordata</taxon>
        <taxon>Craniata</taxon>
        <taxon>Vertebrata</taxon>
        <taxon>Euteleostomi</taxon>
        <taxon>Actinopterygii</taxon>
        <taxon>Neopterygii</taxon>
        <taxon>Teleostei</taxon>
        <taxon>Anguilliformes</taxon>
        <taxon>Anguillidae</taxon>
        <taxon>Anguilla</taxon>
    </lineage>
</organism>
<evidence type="ECO:0000313" key="2">
    <source>
        <dbReference type="EMBL" id="JAH39700.1"/>
    </source>
</evidence>
<dbReference type="EMBL" id="GBXM01068877">
    <property type="protein sequence ID" value="JAH39700.1"/>
    <property type="molecule type" value="Transcribed_RNA"/>
</dbReference>
<sequence>MSAHAGLSWDGMTGTVVLIFLPISSSAGLCPFARGAAR</sequence>
<evidence type="ECO:0000256" key="1">
    <source>
        <dbReference type="SAM" id="Phobius"/>
    </source>
</evidence>
<keyword evidence="1" id="KW-1133">Transmembrane helix</keyword>
<feature type="transmembrane region" description="Helical" evidence="1">
    <location>
        <begin position="12"/>
        <end position="33"/>
    </location>
</feature>
<keyword evidence="1" id="KW-0472">Membrane</keyword>
<reference evidence="2" key="1">
    <citation type="submission" date="2014-11" db="EMBL/GenBank/DDBJ databases">
        <authorList>
            <person name="Amaro Gonzalez C."/>
        </authorList>
    </citation>
    <scope>NUCLEOTIDE SEQUENCE</scope>
</reference>
<reference evidence="2" key="2">
    <citation type="journal article" date="2015" name="Fish Shellfish Immunol.">
        <title>Early steps in the European eel (Anguilla anguilla)-Vibrio vulnificus interaction in the gills: Role of the RtxA13 toxin.</title>
        <authorList>
            <person name="Callol A."/>
            <person name="Pajuelo D."/>
            <person name="Ebbesson L."/>
            <person name="Teles M."/>
            <person name="MacKenzie S."/>
            <person name="Amaro C."/>
        </authorList>
    </citation>
    <scope>NUCLEOTIDE SEQUENCE</scope>
</reference>
<dbReference type="AlphaFoldDB" id="A0A0E9SG73"/>
<keyword evidence="1" id="KW-0812">Transmembrane</keyword>
<proteinExistence type="predicted"/>
<protein>
    <submittedName>
        <fullName evidence="2">Uncharacterized protein</fullName>
    </submittedName>
</protein>
<name>A0A0E9SG73_ANGAN</name>
<accession>A0A0E9SG73</accession>